<evidence type="ECO:0000256" key="1">
    <source>
        <dbReference type="ARBA" id="ARBA00010928"/>
    </source>
</evidence>
<dbReference type="PANTHER" id="PTHR43708:SF5">
    <property type="entry name" value="CONSERVED EXPRESSED OXIDOREDUCTASE (EUROFUNG)-RELATED"/>
    <property type="match status" value="1"/>
</dbReference>
<name>A0A4R2IKB5_9PSEU</name>
<feature type="domain" description="GFO/IDH/MocA-like oxidoreductase" evidence="3">
    <location>
        <begin position="29"/>
        <end position="144"/>
    </location>
</feature>
<comment type="similarity">
    <text evidence="1">Belongs to the Gfo/Idh/MocA family.</text>
</comment>
<gene>
    <name evidence="4" type="ORF">EV192_1237</name>
</gene>
<evidence type="ECO:0000259" key="3">
    <source>
        <dbReference type="Pfam" id="PF22725"/>
    </source>
</evidence>
<protein>
    <submittedName>
        <fullName evidence="4">Oxidoreductase family protein</fullName>
    </submittedName>
</protein>
<organism evidence="4 5">
    <name type="scientific">Actinocrispum wychmicini</name>
    <dbReference type="NCBI Taxonomy" id="1213861"/>
    <lineage>
        <taxon>Bacteria</taxon>
        <taxon>Bacillati</taxon>
        <taxon>Actinomycetota</taxon>
        <taxon>Actinomycetes</taxon>
        <taxon>Pseudonocardiales</taxon>
        <taxon>Pseudonocardiaceae</taxon>
        <taxon>Actinocrispum</taxon>
    </lineage>
</organism>
<dbReference type="Pfam" id="PF22725">
    <property type="entry name" value="GFO_IDH_MocA_C3"/>
    <property type="match status" value="1"/>
</dbReference>
<dbReference type="Gene3D" id="3.30.360.10">
    <property type="entry name" value="Dihydrodipicolinate Reductase, domain 2"/>
    <property type="match status" value="1"/>
</dbReference>
<comment type="caution">
    <text evidence="4">The sequence shown here is derived from an EMBL/GenBank/DDBJ whole genome shotgun (WGS) entry which is preliminary data.</text>
</comment>
<dbReference type="OrthoDB" id="256869at2"/>
<accession>A0A4R2IKB5</accession>
<dbReference type="AlphaFoldDB" id="A0A4R2IKB5"/>
<dbReference type="InterPro" id="IPR051317">
    <property type="entry name" value="Gfo/Idh/MocA_oxidoreduct"/>
</dbReference>
<keyword evidence="5" id="KW-1185">Reference proteome</keyword>
<dbReference type="Proteomes" id="UP000295680">
    <property type="component" value="Unassembled WGS sequence"/>
</dbReference>
<evidence type="ECO:0000313" key="4">
    <source>
        <dbReference type="EMBL" id="TCO44686.1"/>
    </source>
</evidence>
<dbReference type="EMBL" id="SLWS01000023">
    <property type="protein sequence ID" value="TCO44686.1"/>
    <property type="molecule type" value="Genomic_DNA"/>
</dbReference>
<evidence type="ECO:0000256" key="2">
    <source>
        <dbReference type="ARBA" id="ARBA00023002"/>
    </source>
</evidence>
<evidence type="ECO:0000313" key="5">
    <source>
        <dbReference type="Proteomes" id="UP000295680"/>
    </source>
</evidence>
<dbReference type="GO" id="GO:0016491">
    <property type="term" value="F:oxidoreductase activity"/>
    <property type="evidence" value="ECO:0007669"/>
    <property type="project" value="UniProtKB-KW"/>
</dbReference>
<proteinExistence type="inferred from homology"/>
<sequence>MTLRVGLVGYGTAGKVFHAPLIAATPGLTLKSLLASGALGRVVRFESRFDRWRPVPKSGWRELPGRDEAGGVLFDLGAHLIDQALQLFGPPRSIHAEVNRQRDGVQVDDDFFVALTHESGVISHLAASTLAAHPAPRFRLLGTSTAYTKHGLDVQEAALKAGGTPADPGWGTEPQSGWGLLGDTPVATKPGSYQYFYAAMVAALRDGAAVPVAPESAIATLEVIEAAHASATIDRVISGGRGCHG</sequence>
<reference evidence="4 5" key="1">
    <citation type="submission" date="2019-03" db="EMBL/GenBank/DDBJ databases">
        <title>Genomic Encyclopedia of Type Strains, Phase IV (KMG-IV): sequencing the most valuable type-strain genomes for metagenomic binning, comparative biology and taxonomic classification.</title>
        <authorList>
            <person name="Goeker M."/>
        </authorList>
    </citation>
    <scope>NUCLEOTIDE SEQUENCE [LARGE SCALE GENOMIC DNA]</scope>
    <source>
        <strain evidence="4 5">DSM 45934</strain>
    </source>
</reference>
<dbReference type="InterPro" id="IPR055170">
    <property type="entry name" value="GFO_IDH_MocA-like_dom"/>
</dbReference>
<keyword evidence="2" id="KW-0560">Oxidoreductase</keyword>
<dbReference type="PANTHER" id="PTHR43708">
    <property type="entry name" value="CONSERVED EXPRESSED OXIDOREDUCTASE (EUROFUNG)"/>
    <property type="match status" value="1"/>
</dbReference>
<dbReference type="SUPFAM" id="SSF55347">
    <property type="entry name" value="Glyceraldehyde-3-phosphate dehydrogenase-like, C-terminal domain"/>
    <property type="match status" value="1"/>
</dbReference>
<dbReference type="RefSeq" id="WP_132126328.1">
    <property type="nucleotide sequence ID" value="NZ_SLWS01000023.1"/>
</dbReference>